<evidence type="ECO:0000256" key="5">
    <source>
        <dbReference type="ARBA" id="ARBA00022723"/>
    </source>
</evidence>
<keyword evidence="7" id="KW-0067">ATP-binding</keyword>
<dbReference type="Proteomes" id="UP000472265">
    <property type="component" value="Chromosome 8"/>
</dbReference>
<evidence type="ECO:0000256" key="6">
    <source>
        <dbReference type="ARBA" id="ARBA00022741"/>
    </source>
</evidence>
<dbReference type="PANTHER" id="PTHR12153">
    <property type="entry name" value="SELENOPROTEIN O"/>
    <property type="match status" value="1"/>
</dbReference>
<dbReference type="Ensembl" id="ENSSAUT00010001732.1">
    <property type="protein sequence ID" value="ENSSAUP00010001663.1"/>
    <property type="gene ID" value="ENSSAUG00010000804.1"/>
</dbReference>
<keyword evidence="10" id="KW-0175">Coiled coil</keyword>
<sequence>MAYLGPRLGPSRVLLPAVSVFRLLGSVGMDVMGLAVSRSALERLDFDNVALKKLPLDSSDEPGVRQVKGACFSRVKPTPLTKPRFVAVSHEALALLGLDGEEVQNDPLGPEYLSGSRVMPGSEPAAHCYCGHQFGQFAGQLGDGAACYLGEVKNPSGRWEIQVKGAGLTPFSRQADGRKVLRSSIREFLCSEVMFFLGVPTTRAGSVVTSDSRVVRDVYYSGNPLNERCSVVLRIAPTFLRFGSFEIFKQPDEFTGRRGPSCGRDDIRGQMMDYVIEMFYPEIQQNHPDRVERNVAFFREVMVRTARLVAQWQCVGFCHGVLNTDNMSILGLTLDYGPYGFMDRFDPDFICNASDNSGRYSYKAQPAICRWNLVKLAEALDPELPPDRAEAVVDEYLDLYNGFYLDNMRKKLGLLTKNEPEDEMLITELLQTMHDTGADFTNTFRSLSQISCPGEGETETETEEDIVKKASDLLLEQCASLEELKAANKPSMDPRELAMLLSMAQSNPALFQMISDRATIARQLDRLGKLKDLMETSQEELKTKQAEDWSRWIARYRKRLARELEGQSDAAAVREERVRVMDSTNPRVILRNYIAQNAIEAAENGDFSEVRASIHHSLVFLTHCSSPQNKKPTHFSSFAFCPS</sequence>
<keyword evidence="8" id="KW-0460">Magnesium</keyword>
<organism evidence="11 12">
    <name type="scientific">Sparus aurata</name>
    <name type="common">Gilthead sea bream</name>
    <dbReference type="NCBI Taxonomy" id="8175"/>
    <lineage>
        <taxon>Eukaryota</taxon>
        <taxon>Metazoa</taxon>
        <taxon>Chordata</taxon>
        <taxon>Craniata</taxon>
        <taxon>Vertebrata</taxon>
        <taxon>Euteleostomi</taxon>
        <taxon>Actinopterygii</taxon>
        <taxon>Neopterygii</taxon>
        <taxon>Teleostei</taxon>
        <taxon>Neoteleostei</taxon>
        <taxon>Acanthomorphata</taxon>
        <taxon>Eupercaria</taxon>
        <taxon>Spariformes</taxon>
        <taxon>Sparidae</taxon>
        <taxon>Sparus</taxon>
    </lineage>
</organism>
<reference evidence="11" key="3">
    <citation type="submission" date="2025-09" db="UniProtKB">
        <authorList>
            <consortium name="Ensembl"/>
        </authorList>
    </citation>
    <scope>IDENTIFICATION</scope>
</reference>
<evidence type="ECO:0000256" key="4">
    <source>
        <dbReference type="ARBA" id="ARBA00022695"/>
    </source>
</evidence>
<evidence type="ECO:0000256" key="10">
    <source>
        <dbReference type="SAM" id="Coils"/>
    </source>
</evidence>
<keyword evidence="4" id="KW-0548">Nucleotidyltransferase</keyword>
<evidence type="ECO:0000256" key="3">
    <source>
        <dbReference type="ARBA" id="ARBA00022679"/>
    </source>
</evidence>
<evidence type="ECO:0000256" key="2">
    <source>
        <dbReference type="ARBA" id="ARBA00009747"/>
    </source>
</evidence>
<dbReference type="HAMAP" id="MF_00692">
    <property type="entry name" value="SelO"/>
    <property type="match status" value="1"/>
</dbReference>
<keyword evidence="6" id="KW-0547">Nucleotide-binding</keyword>
<dbReference type="InterPro" id="IPR003846">
    <property type="entry name" value="SelO"/>
</dbReference>
<dbReference type="GO" id="GO:0046872">
    <property type="term" value="F:metal ion binding"/>
    <property type="evidence" value="ECO:0007669"/>
    <property type="project" value="UniProtKB-KW"/>
</dbReference>
<dbReference type="Pfam" id="PF02696">
    <property type="entry name" value="SelO"/>
    <property type="match status" value="1"/>
</dbReference>
<evidence type="ECO:0000256" key="8">
    <source>
        <dbReference type="ARBA" id="ARBA00022842"/>
    </source>
</evidence>
<dbReference type="PANTHER" id="PTHR12153:SF15">
    <property type="entry name" value="PROTEIN ADENYLYLTRANSFERASE SELO, MITOCHONDRIAL"/>
    <property type="match status" value="1"/>
</dbReference>
<evidence type="ECO:0000313" key="12">
    <source>
        <dbReference type="Proteomes" id="UP000472265"/>
    </source>
</evidence>
<dbReference type="GeneTree" id="ENSGT00390000005508"/>
<gene>
    <name evidence="11" type="primary">SELENOO</name>
    <name evidence="11" type="synonym">selenoo1</name>
</gene>
<keyword evidence="5" id="KW-0479">Metal-binding</keyword>
<reference evidence="11" key="1">
    <citation type="submission" date="2021-04" db="EMBL/GenBank/DDBJ databases">
        <authorList>
            <consortium name="Wellcome Sanger Institute Data Sharing"/>
        </authorList>
    </citation>
    <scope>NUCLEOTIDE SEQUENCE [LARGE SCALE GENOMIC DNA]</scope>
</reference>
<keyword evidence="3" id="KW-0808">Transferase</keyword>
<evidence type="ECO:0000256" key="7">
    <source>
        <dbReference type="ARBA" id="ARBA00022840"/>
    </source>
</evidence>
<comment type="cofactor">
    <cofactor evidence="1">
        <name>Mg(2+)</name>
        <dbReference type="ChEBI" id="CHEBI:18420"/>
    </cofactor>
</comment>
<evidence type="ECO:0000256" key="1">
    <source>
        <dbReference type="ARBA" id="ARBA00001946"/>
    </source>
</evidence>
<reference evidence="11" key="2">
    <citation type="submission" date="2025-08" db="UniProtKB">
        <authorList>
            <consortium name="Ensembl"/>
        </authorList>
    </citation>
    <scope>IDENTIFICATION</scope>
</reference>
<keyword evidence="12" id="KW-1185">Reference proteome</keyword>
<evidence type="ECO:0000256" key="9">
    <source>
        <dbReference type="ARBA" id="ARBA00031547"/>
    </source>
</evidence>
<dbReference type="NCBIfam" id="NF000658">
    <property type="entry name" value="PRK00029.1"/>
    <property type="match status" value="1"/>
</dbReference>
<protein>
    <recommendedName>
        <fullName evidence="9">Selenoprotein O</fullName>
    </recommendedName>
</protein>
<dbReference type="AlphaFoldDB" id="A0A671THV1"/>
<comment type="similarity">
    <text evidence="2">Belongs to the SELO family.</text>
</comment>
<name>A0A671THV1_SPAAU</name>
<dbReference type="GO" id="GO:0016779">
    <property type="term" value="F:nucleotidyltransferase activity"/>
    <property type="evidence" value="ECO:0007669"/>
    <property type="project" value="UniProtKB-KW"/>
</dbReference>
<dbReference type="GO" id="GO:0005524">
    <property type="term" value="F:ATP binding"/>
    <property type="evidence" value="ECO:0007669"/>
    <property type="project" value="UniProtKB-KW"/>
</dbReference>
<proteinExistence type="inferred from homology"/>
<feature type="coiled-coil region" evidence="10">
    <location>
        <begin position="520"/>
        <end position="547"/>
    </location>
</feature>
<evidence type="ECO:0000313" key="11">
    <source>
        <dbReference type="Ensembl" id="ENSSAUP00010001663.1"/>
    </source>
</evidence>
<accession>A0A671THV1</accession>